<protein>
    <submittedName>
        <fullName evidence="2">Uncharacterized protein</fullName>
    </submittedName>
</protein>
<feature type="region of interest" description="Disordered" evidence="1">
    <location>
        <begin position="35"/>
        <end position="94"/>
    </location>
</feature>
<name>A0A6G1GS85_9PEZI</name>
<reference evidence="2" key="1">
    <citation type="journal article" date="2020" name="Stud. Mycol.">
        <title>101 Dothideomycetes genomes: a test case for predicting lifestyles and emergence of pathogens.</title>
        <authorList>
            <person name="Haridas S."/>
            <person name="Albert R."/>
            <person name="Binder M."/>
            <person name="Bloem J."/>
            <person name="Labutti K."/>
            <person name="Salamov A."/>
            <person name="Andreopoulos B."/>
            <person name="Baker S."/>
            <person name="Barry K."/>
            <person name="Bills G."/>
            <person name="Bluhm B."/>
            <person name="Cannon C."/>
            <person name="Castanera R."/>
            <person name="Culley D."/>
            <person name="Daum C."/>
            <person name="Ezra D."/>
            <person name="Gonzalez J."/>
            <person name="Henrissat B."/>
            <person name="Kuo A."/>
            <person name="Liang C."/>
            <person name="Lipzen A."/>
            <person name="Lutzoni F."/>
            <person name="Magnuson J."/>
            <person name="Mondo S."/>
            <person name="Nolan M."/>
            <person name="Ohm R."/>
            <person name="Pangilinan J."/>
            <person name="Park H.-J."/>
            <person name="Ramirez L."/>
            <person name="Alfaro M."/>
            <person name="Sun H."/>
            <person name="Tritt A."/>
            <person name="Yoshinaga Y."/>
            <person name="Zwiers L.-H."/>
            <person name="Turgeon B."/>
            <person name="Goodwin S."/>
            <person name="Spatafora J."/>
            <person name="Crous P."/>
            <person name="Grigoriev I."/>
        </authorList>
    </citation>
    <scope>NUCLEOTIDE SEQUENCE</scope>
    <source>
        <strain evidence="2">CBS 113979</strain>
    </source>
</reference>
<keyword evidence="3" id="KW-1185">Reference proteome</keyword>
<evidence type="ECO:0000256" key="1">
    <source>
        <dbReference type="SAM" id="MobiDB-lite"/>
    </source>
</evidence>
<dbReference type="EMBL" id="ML977172">
    <property type="protein sequence ID" value="KAF1983846.1"/>
    <property type="molecule type" value="Genomic_DNA"/>
</dbReference>
<dbReference type="Proteomes" id="UP000800041">
    <property type="component" value="Unassembled WGS sequence"/>
</dbReference>
<gene>
    <name evidence="2" type="ORF">K402DRAFT_157297</name>
</gene>
<feature type="compositionally biased region" description="Polar residues" evidence="1">
    <location>
        <begin position="51"/>
        <end position="90"/>
    </location>
</feature>
<dbReference type="AlphaFoldDB" id="A0A6G1GS85"/>
<feature type="compositionally biased region" description="Pro residues" evidence="1">
    <location>
        <begin position="38"/>
        <end position="48"/>
    </location>
</feature>
<evidence type="ECO:0000313" key="3">
    <source>
        <dbReference type="Proteomes" id="UP000800041"/>
    </source>
</evidence>
<accession>A0A6G1GS85</accession>
<proteinExistence type="predicted"/>
<organism evidence="2 3">
    <name type="scientific">Aulographum hederae CBS 113979</name>
    <dbReference type="NCBI Taxonomy" id="1176131"/>
    <lineage>
        <taxon>Eukaryota</taxon>
        <taxon>Fungi</taxon>
        <taxon>Dikarya</taxon>
        <taxon>Ascomycota</taxon>
        <taxon>Pezizomycotina</taxon>
        <taxon>Dothideomycetes</taxon>
        <taxon>Pleosporomycetidae</taxon>
        <taxon>Aulographales</taxon>
        <taxon>Aulographaceae</taxon>
    </lineage>
</organism>
<evidence type="ECO:0000313" key="2">
    <source>
        <dbReference type="EMBL" id="KAF1983846.1"/>
    </source>
</evidence>
<sequence length="189" mass="20771">MRRMRDCAPARRKTEMRLGRRGFMAVAVRRWMRGCSPRTPPSIPPFPESPNHQTGPLEQSLDSPEHSTVTGSRSAASSGWQTALRPSQNRPLGVAVEERTRKTSYGTVDEVNCNLSAQPSAHRPIASPILVVSKQLLPASSRLLSLAPWSPLRVPVNSALIPSDNSTQVSHYGPAVSFIVLSRSTRLLW</sequence>